<dbReference type="Gene3D" id="2.70.70.10">
    <property type="entry name" value="Glucose Permease (Domain IIA)"/>
    <property type="match status" value="1"/>
</dbReference>
<dbReference type="EMBL" id="BSNJ01000001">
    <property type="protein sequence ID" value="GLQ19238.1"/>
    <property type="molecule type" value="Genomic_DNA"/>
</dbReference>
<dbReference type="InterPro" id="IPR011055">
    <property type="entry name" value="Dup_hybrid_motif"/>
</dbReference>
<evidence type="ECO:0000313" key="10">
    <source>
        <dbReference type="Proteomes" id="UP001161390"/>
    </source>
</evidence>
<keyword evidence="10" id="KW-1185">Reference proteome</keyword>
<feature type="domain" description="M23ase beta-sheet core" evidence="8">
    <location>
        <begin position="299"/>
        <end position="393"/>
    </location>
</feature>
<reference evidence="9" key="2">
    <citation type="submission" date="2023-01" db="EMBL/GenBank/DDBJ databases">
        <title>Draft genome sequence of Algimonas porphyrae strain NBRC 108216.</title>
        <authorList>
            <person name="Sun Q."/>
            <person name="Mori K."/>
        </authorList>
    </citation>
    <scope>NUCLEOTIDE SEQUENCE</scope>
    <source>
        <strain evidence="9">NBRC 108216</strain>
    </source>
</reference>
<dbReference type="InterPro" id="IPR050570">
    <property type="entry name" value="Cell_wall_metabolism_enzyme"/>
</dbReference>
<evidence type="ECO:0000256" key="3">
    <source>
        <dbReference type="ARBA" id="ARBA00022723"/>
    </source>
</evidence>
<keyword evidence="5" id="KW-0862">Zinc</keyword>
<evidence type="ECO:0000256" key="2">
    <source>
        <dbReference type="ARBA" id="ARBA00022670"/>
    </source>
</evidence>
<dbReference type="Proteomes" id="UP001161390">
    <property type="component" value="Unassembled WGS sequence"/>
</dbReference>
<comment type="cofactor">
    <cofactor evidence="1">
        <name>Zn(2+)</name>
        <dbReference type="ChEBI" id="CHEBI:29105"/>
    </cofactor>
</comment>
<keyword evidence="4" id="KW-0378">Hydrolase</keyword>
<name>A0ABQ5UXD4_9PROT</name>
<reference evidence="9" key="1">
    <citation type="journal article" date="2014" name="Int. J. Syst. Evol. Microbiol.">
        <title>Complete genome of a new Firmicutes species belonging to the dominant human colonic microbiota ('Ruminococcus bicirculans') reveals two chromosomes and a selective capacity to utilize plant glucans.</title>
        <authorList>
            <consortium name="NISC Comparative Sequencing Program"/>
            <person name="Wegmann U."/>
            <person name="Louis P."/>
            <person name="Goesmann A."/>
            <person name="Henrissat B."/>
            <person name="Duncan S.H."/>
            <person name="Flint H.J."/>
        </authorList>
    </citation>
    <scope>NUCLEOTIDE SEQUENCE</scope>
    <source>
        <strain evidence="9">NBRC 108216</strain>
    </source>
</reference>
<dbReference type="PANTHER" id="PTHR21666">
    <property type="entry name" value="PEPTIDASE-RELATED"/>
    <property type="match status" value="1"/>
</dbReference>
<evidence type="ECO:0000259" key="8">
    <source>
        <dbReference type="Pfam" id="PF01551"/>
    </source>
</evidence>
<dbReference type="CDD" id="cd12797">
    <property type="entry name" value="M23_peptidase"/>
    <property type="match status" value="1"/>
</dbReference>
<evidence type="ECO:0000313" key="9">
    <source>
        <dbReference type="EMBL" id="GLQ19238.1"/>
    </source>
</evidence>
<keyword evidence="7" id="KW-1133">Transmembrane helix</keyword>
<dbReference type="SUPFAM" id="SSF51261">
    <property type="entry name" value="Duplicated hybrid motif"/>
    <property type="match status" value="1"/>
</dbReference>
<organism evidence="9 10">
    <name type="scientific">Algimonas porphyrae</name>
    <dbReference type="NCBI Taxonomy" id="1128113"/>
    <lineage>
        <taxon>Bacteria</taxon>
        <taxon>Pseudomonadati</taxon>
        <taxon>Pseudomonadota</taxon>
        <taxon>Alphaproteobacteria</taxon>
        <taxon>Maricaulales</taxon>
        <taxon>Robiginitomaculaceae</taxon>
        <taxon>Algimonas</taxon>
    </lineage>
</organism>
<evidence type="ECO:0000256" key="4">
    <source>
        <dbReference type="ARBA" id="ARBA00022801"/>
    </source>
</evidence>
<proteinExistence type="predicted"/>
<dbReference type="RefSeq" id="WP_284368994.1">
    <property type="nucleotide sequence ID" value="NZ_BSNJ01000001.1"/>
</dbReference>
<feature type="transmembrane region" description="Helical" evidence="7">
    <location>
        <begin position="41"/>
        <end position="63"/>
    </location>
</feature>
<evidence type="ECO:0000256" key="1">
    <source>
        <dbReference type="ARBA" id="ARBA00001947"/>
    </source>
</evidence>
<evidence type="ECO:0000256" key="7">
    <source>
        <dbReference type="SAM" id="Phobius"/>
    </source>
</evidence>
<evidence type="ECO:0000256" key="6">
    <source>
        <dbReference type="ARBA" id="ARBA00023049"/>
    </source>
</evidence>
<gene>
    <name evidence="9" type="ORF">GCM10007854_01930</name>
</gene>
<sequence>MVSDVLEDARSRILSTFPERQIYLRSGGEVTYYNLSTRLQLGFVFIVGLMFVICLVSFANFALGFTPLHNSSKEAQQVEARFTRLLADSQAKEQKARLRLVEQQESFREMAAGIEARHNALSQIVGSDTLPEIIAEPVVTFADAQVLVSPTIRDADERVARRNITVSHASLTPLPNDNTLNAIGTTQTKFLMNAETKLLDRIDHNRMVINTTDMDTETLLQQSAVGQGGPFIPLDTMDFPIADGEFQPRIMTIKARLAEAEALEAAVRAMPLAHPVANDSMQTSGFGVRRDPFTRRPTFHQGLDFISGHMAPIVATAPGTVIYSGVKGSYGRTVEIDHGHGFVTRYAHLRKAHVKRGQIVEAGDKIGGMGSTGRSTATHLHYEVLFQGRAYDPKKFLKAGLYVQ</sequence>
<keyword evidence="3" id="KW-0479">Metal-binding</keyword>
<comment type="caution">
    <text evidence="9">The sequence shown here is derived from an EMBL/GenBank/DDBJ whole genome shotgun (WGS) entry which is preliminary data.</text>
</comment>
<dbReference type="PANTHER" id="PTHR21666:SF288">
    <property type="entry name" value="CELL DIVISION PROTEIN YTFB"/>
    <property type="match status" value="1"/>
</dbReference>
<keyword evidence="7" id="KW-0812">Transmembrane</keyword>
<keyword evidence="6" id="KW-0482">Metalloprotease</keyword>
<dbReference type="Pfam" id="PF01551">
    <property type="entry name" value="Peptidase_M23"/>
    <property type="match status" value="1"/>
</dbReference>
<keyword evidence="7" id="KW-0472">Membrane</keyword>
<accession>A0ABQ5UXD4</accession>
<dbReference type="InterPro" id="IPR016047">
    <property type="entry name" value="M23ase_b-sheet_dom"/>
</dbReference>
<keyword evidence="2" id="KW-0645">Protease</keyword>
<protein>
    <submittedName>
        <fullName evidence="9">Peptidase M24</fullName>
    </submittedName>
</protein>
<evidence type="ECO:0000256" key="5">
    <source>
        <dbReference type="ARBA" id="ARBA00022833"/>
    </source>
</evidence>